<dbReference type="Gene3D" id="1.20.1250.20">
    <property type="entry name" value="MFS general substrate transporter like domains"/>
    <property type="match status" value="1"/>
</dbReference>
<evidence type="ECO:0000256" key="2">
    <source>
        <dbReference type="ARBA" id="ARBA00022448"/>
    </source>
</evidence>
<reference evidence="8 9" key="1">
    <citation type="journal article" date="2024" name="IMA Fungus">
        <title>IMA Genome - F19 : A genome assembly and annotation guide to empower mycologists, including annotated draft genome sequences of Ceratocystis pirilliformis, Diaporthe australafricana, Fusarium ophioides, Paecilomyces lecythidis, and Sporothrix stenoceras.</title>
        <authorList>
            <person name="Aylward J."/>
            <person name="Wilson A.M."/>
            <person name="Visagie C.M."/>
            <person name="Spraker J."/>
            <person name="Barnes I."/>
            <person name="Buitendag C."/>
            <person name="Ceriani C."/>
            <person name="Del Mar Angel L."/>
            <person name="du Plessis D."/>
            <person name="Fuchs T."/>
            <person name="Gasser K."/>
            <person name="Kramer D."/>
            <person name="Li W."/>
            <person name="Munsamy K."/>
            <person name="Piso A."/>
            <person name="Price J.L."/>
            <person name="Sonnekus B."/>
            <person name="Thomas C."/>
            <person name="van der Nest A."/>
            <person name="van Dijk A."/>
            <person name="van Heerden A."/>
            <person name="van Vuuren N."/>
            <person name="Yilmaz N."/>
            <person name="Duong T.A."/>
            <person name="van der Merwe N.A."/>
            <person name="Wingfield M.J."/>
            <person name="Wingfield B.D."/>
        </authorList>
    </citation>
    <scope>NUCLEOTIDE SEQUENCE [LARGE SCALE GENOMIC DNA]</scope>
    <source>
        <strain evidence="8 9">CMW 5346</strain>
    </source>
</reference>
<evidence type="ECO:0000256" key="3">
    <source>
        <dbReference type="ARBA" id="ARBA00022692"/>
    </source>
</evidence>
<sequence length="581" mass="66300">MPTVLWSVDRTASVPTVVSDEDLGTGSSGDDKKTPQVNVSSMDIPPLGEPVDTTRRYFWEKSKPLDLDAIATQPSVYDDPALALKYRPRDDWENIHRFDPLARWTWREEKALVRKIDIRIFIFTCVAFMALEIDRVNLAQAVSDNFLVDLGLTTNDYNLGNTVFLLSFMCAELPSQLVSKWMGPDRWIPMQMVLWSVVAMSQYKLNGRTSFLVTRALLAILQGGFIPDMNLYLSYFYTSAELPIRLSRWWASMTLSIIIGAFLAFGILHLDGRNGIEGWRYLFLIEGLITLFVGVSALYFMPPSPTQTRGFPRGKKGWFTEREETIIINRVLRDDPSKGTMHNRQAITPRLLYHALKDYHLWPIYIIGLTFQLSMGPPAQYLTLSLKGLGFTTFQTNLLIIPTYVLSMITLLLGTLFAGWSGRLALNGIIGQVWALPCLIALYSINTTTENKWIVFAIVSLLLAYPSNHSVQVGWTSRNANTVRSRTVSTAMYNMCCQAGGVIYSNIYRADDAPRYRRGNRTLIGINVGVIFLYLAVHFYYRWVNARRDKIWNAWTPAEREHYINTTKAEGNKRLDFRFDY</sequence>
<feature type="transmembrane region" description="Helical" evidence="7">
    <location>
        <begin position="522"/>
        <end position="541"/>
    </location>
</feature>
<evidence type="ECO:0000256" key="6">
    <source>
        <dbReference type="SAM" id="MobiDB-lite"/>
    </source>
</evidence>
<dbReference type="Pfam" id="PF07690">
    <property type="entry name" value="MFS_1"/>
    <property type="match status" value="1"/>
</dbReference>
<feature type="transmembrane region" description="Helical" evidence="7">
    <location>
        <begin position="362"/>
        <end position="384"/>
    </location>
</feature>
<comment type="caution">
    <text evidence="8">The sequence shown here is derived from an EMBL/GenBank/DDBJ whole genome shotgun (WGS) entry which is preliminary data.</text>
</comment>
<keyword evidence="9" id="KW-1185">Reference proteome</keyword>
<dbReference type="Proteomes" id="UP001583186">
    <property type="component" value="Unassembled WGS sequence"/>
</dbReference>
<feature type="transmembrane region" description="Helical" evidence="7">
    <location>
        <begin position="396"/>
        <end position="418"/>
    </location>
</feature>
<dbReference type="SUPFAM" id="SSF103473">
    <property type="entry name" value="MFS general substrate transporter"/>
    <property type="match status" value="1"/>
</dbReference>
<feature type="region of interest" description="Disordered" evidence="6">
    <location>
        <begin position="17"/>
        <end position="45"/>
    </location>
</feature>
<feature type="transmembrane region" description="Helical" evidence="7">
    <location>
        <begin position="217"/>
        <end position="237"/>
    </location>
</feature>
<dbReference type="EMBL" id="JAWCUI010000022">
    <property type="protein sequence ID" value="KAL1896517.1"/>
    <property type="molecule type" value="Genomic_DNA"/>
</dbReference>
<dbReference type="PANTHER" id="PTHR43791:SF65">
    <property type="entry name" value="MAJOR FACILITATOR SUPERFAMILY (MFS) PROFILE DOMAIN-CONTAINING PROTEIN-RELATED"/>
    <property type="match status" value="1"/>
</dbReference>
<evidence type="ECO:0000256" key="1">
    <source>
        <dbReference type="ARBA" id="ARBA00004141"/>
    </source>
</evidence>
<evidence type="ECO:0000256" key="5">
    <source>
        <dbReference type="ARBA" id="ARBA00023136"/>
    </source>
</evidence>
<proteinExistence type="predicted"/>
<feature type="transmembrane region" description="Helical" evidence="7">
    <location>
        <begin position="249"/>
        <end position="270"/>
    </location>
</feature>
<dbReference type="PANTHER" id="PTHR43791">
    <property type="entry name" value="PERMEASE-RELATED"/>
    <property type="match status" value="1"/>
</dbReference>
<name>A0ABR3Z8M1_9PEZI</name>
<accession>A0ABR3Z8M1</accession>
<keyword evidence="5 7" id="KW-0472">Membrane</keyword>
<dbReference type="InterPro" id="IPR011701">
    <property type="entry name" value="MFS"/>
</dbReference>
<keyword evidence="4 7" id="KW-1133">Transmembrane helix</keyword>
<feature type="transmembrane region" description="Helical" evidence="7">
    <location>
        <begin position="424"/>
        <end position="446"/>
    </location>
</feature>
<feature type="transmembrane region" description="Helical" evidence="7">
    <location>
        <begin position="453"/>
        <end position="471"/>
    </location>
</feature>
<evidence type="ECO:0000256" key="4">
    <source>
        <dbReference type="ARBA" id="ARBA00022989"/>
    </source>
</evidence>
<organism evidence="8 9">
    <name type="scientific">Sporothrix stenoceras</name>
    <dbReference type="NCBI Taxonomy" id="5173"/>
    <lineage>
        <taxon>Eukaryota</taxon>
        <taxon>Fungi</taxon>
        <taxon>Dikarya</taxon>
        <taxon>Ascomycota</taxon>
        <taxon>Pezizomycotina</taxon>
        <taxon>Sordariomycetes</taxon>
        <taxon>Sordariomycetidae</taxon>
        <taxon>Ophiostomatales</taxon>
        <taxon>Ophiostomataceae</taxon>
        <taxon>Sporothrix</taxon>
    </lineage>
</organism>
<evidence type="ECO:0000256" key="7">
    <source>
        <dbReference type="SAM" id="Phobius"/>
    </source>
</evidence>
<evidence type="ECO:0000313" key="8">
    <source>
        <dbReference type="EMBL" id="KAL1896517.1"/>
    </source>
</evidence>
<gene>
    <name evidence="8" type="ORF">Sste5346_004551</name>
</gene>
<feature type="transmembrane region" description="Helical" evidence="7">
    <location>
        <begin position="282"/>
        <end position="301"/>
    </location>
</feature>
<protein>
    <submittedName>
        <fullName evidence="8">Uncharacterized protein</fullName>
    </submittedName>
</protein>
<keyword evidence="3 7" id="KW-0812">Transmembrane</keyword>
<keyword evidence="2" id="KW-0813">Transport</keyword>
<evidence type="ECO:0000313" key="9">
    <source>
        <dbReference type="Proteomes" id="UP001583186"/>
    </source>
</evidence>
<comment type="subcellular location">
    <subcellularLocation>
        <location evidence="1">Membrane</location>
        <topology evidence="1">Multi-pass membrane protein</topology>
    </subcellularLocation>
</comment>
<dbReference type="InterPro" id="IPR036259">
    <property type="entry name" value="MFS_trans_sf"/>
</dbReference>